<dbReference type="GO" id="GO:0005737">
    <property type="term" value="C:cytoplasm"/>
    <property type="evidence" value="ECO:0007669"/>
    <property type="project" value="UniProtKB-SubCell"/>
</dbReference>
<comment type="caution">
    <text evidence="11">The sequence shown here is derived from an EMBL/GenBank/DDBJ whole genome shotgun (WGS) entry which is preliminary data.</text>
</comment>
<evidence type="ECO:0000256" key="8">
    <source>
        <dbReference type="ARBA" id="ARBA00022840"/>
    </source>
</evidence>
<evidence type="ECO:0000256" key="2">
    <source>
        <dbReference type="ARBA" id="ARBA00007599"/>
    </source>
</evidence>
<accession>A0A2M6WDK2</accession>
<evidence type="ECO:0000256" key="5">
    <source>
        <dbReference type="ARBA" id="ARBA00022694"/>
    </source>
</evidence>
<evidence type="ECO:0000256" key="10">
    <source>
        <dbReference type="ARBA" id="ARBA00032441"/>
    </source>
</evidence>
<dbReference type="EMBL" id="PFBJ01000020">
    <property type="protein sequence ID" value="PIT90843.1"/>
    <property type="molecule type" value="Genomic_DNA"/>
</dbReference>
<dbReference type="GO" id="GO:0005524">
    <property type="term" value="F:ATP binding"/>
    <property type="evidence" value="ECO:0007669"/>
    <property type="project" value="UniProtKB-KW"/>
</dbReference>
<dbReference type="PANTHER" id="PTHR33540:SF2">
    <property type="entry name" value="TRNA THREONYLCARBAMOYLADENOSINE BIOSYNTHESIS PROTEIN TSAE"/>
    <property type="match status" value="1"/>
</dbReference>
<dbReference type="GO" id="GO:0046872">
    <property type="term" value="F:metal ion binding"/>
    <property type="evidence" value="ECO:0007669"/>
    <property type="project" value="UniProtKB-KW"/>
</dbReference>
<keyword evidence="11" id="KW-0808">Transferase</keyword>
<dbReference type="SUPFAM" id="SSF52540">
    <property type="entry name" value="P-loop containing nucleoside triphosphate hydrolases"/>
    <property type="match status" value="1"/>
</dbReference>
<dbReference type="GO" id="GO:0002949">
    <property type="term" value="P:tRNA threonylcarbamoyladenosine modification"/>
    <property type="evidence" value="ECO:0007669"/>
    <property type="project" value="InterPro"/>
</dbReference>
<dbReference type="NCBIfam" id="TIGR00150">
    <property type="entry name" value="T6A_YjeE"/>
    <property type="match status" value="1"/>
</dbReference>
<sequence>MHVESVEQLKEEAGNFLQKLTIGEKATVVGLIGELGAGKTSFVQGVAEALGITESVTSPTFVLEKIYQLVDAPFGQLIHIDAYRLDGEHELKQLDWDTLIGNPKNLIVIEWADRVMRALPEGTRIVTLTHSKESRDISYGSK</sequence>
<evidence type="ECO:0000256" key="7">
    <source>
        <dbReference type="ARBA" id="ARBA00022741"/>
    </source>
</evidence>
<dbReference type="AlphaFoldDB" id="A0A2M6WDK2"/>
<dbReference type="PANTHER" id="PTHR33540">
    <property type="entry name" value="TRNA THREONYLCARBAMOYLADENOSINE BIOSYNTHESIS PROTEIN TSAE"/>
    <property type="match status" value="1"/>
</dbReference>
<organism evidence="11 12">
    <name type="scientific">Candidatus Kaiserbacteria bacterium CG10_big_fil_rev_8_21_14_0_10_49_17</name>
    <dbReference type="NCBI Taxonomy" id="1974609"/>
    <lineage>
        <taxon>Bacteria</taxon>
        <taxon>Candidatus Kaiseribacteriota</taxon>
    </lineage>
</organism>
<keyword evidence="5" id="KW-0819">tRNA processing</keyword>
<evidence type="ECO:0000256" key="1">
    <source>
        <dbReference type="ARBA" id="ARBA00004496"/>
    </source>
</evidence>
<keyword evidence="8" id="KW-0067">ATP-binding</keyword>
<keyword evidence="4" id="KW-0963">Cytoplasm</keyword>
<proteinExistence type="inferred from homology"/>
<dbReference type="InterPro" id="IPR003442">
    <property type="entry name" value="T6A_TsaE"/>
</dbReference>
<evidence type="ECO:0000256" key="9">
    <source>
        <dbReference type="ARBA" id="ARBA00022842"/>
    </source>
</evidence>
<comment type="similarity">
    <text evidence="2">Belongs to the TsaE family.</text>
</comment>
<dbReference type="Gene3D" id="3.40.50.300">
    <property type="entry name" value="P-loop containing nucleotide triphosphate hydrolases"/>
    <property type="match status" value="1"/>
</dbReference>
<evidence type="ECO:0000313" key="12">
    <source>
        <dbReference type="Proteomes" id="UP000228809"/>
    </source>
</evidence>
<evidence type="ECO:0000256" key="4">
    <source>
        <dbReference type="ARBA" id="ARBA00022490"/>
    </source>
</evidence>
<keyword evidence="9" id="KW-0460">Magnesium</keyword>
<reference evidence="12" key="1">
    <citation type="submission" date="2017-09" db="EMBL/GenBank/DDBJ databases">
        <title>Depth-based differentiation of microbial function through sediment-hosted aquifers and enrichment of novel symbionts in the deep terrestrial subsurface.</title>
        <authorList>
            <person name="Probst A.J."/>
            <person name="Ladd B."/>
            <person name="Jarett J.K."/>
            <person name="Geller-Mcgrath D.E."/>
            <person name="Sieber C.M.K."/>
            <person name="Emerson J.B."/>
            <person name="Anantharaman K."/>
            <person name="Thomas B.C."/>
            <person name="Malmstrom R."/>
            <person name="Stieglmeier M."/>
            <person name="Klingl A."/>
            <person name="Woyke T."/>
            <person name="Ryan C.M."/>
            <person name="Banfield J.F."/>
        </authorList>
    </citation>
    <scope>NUCLEOTIDE SEQUENCE [LARGE SCALE GENOMIC DNA]</scope>
</reference>
<gene>
    <name evidence="11" type="ORF">COU17_03565</name>
</gene>
<comment type="subcellular location">
    <subcellularLocation>
        <location evidence="1">Cytoplasm</location>
    </subcellularLocation>
</comment>
<dbReference type="Proteomes" id="UP000228809">
    <property type="component" value="Unassembled WGS sequence"/>
</dbReference>
<protein>
    <recommendedName>
        <fullName evidence="3">tRNA threonylcarbamoyladenosine biosynthesis protein TsaE</fullName>
    </recommendedName>
    <alternativeName>
        <fullName evidence="10">t(6)A37 threonylcarbamoyladenosine biosynthesis protein TsaE</fullName>
    </alternativeName>
</protein>
<keyword evidence="6" id="KW-0479">Metal-binding</keyword>
<name>A0A2M6WDK2_9BACT</name>
<keyword evidence="7" id="KW-0547">Nucleotide-binding</keyword>
<dbReference type="InterPro" id="IPR027417">
    <property type="entry name" value="P-loop_NTPase"/>
</dbReference>
<dbReference type="Pfam" id="PF02367">
    <property type="entry name" value="TsaE"/>
    <property type="match status" value="1"/>
</dbReference>
<dbReference type="GO" id="GO:0016740">
    <property type="term" value="F:transferase activity"/>
    <property type="evidence" value="ECO:0007669"/>
    <property type="project" value="UniProtKB-KW"/>
</dbReference>
<evidence type="ECO:0000256" key="6">
    <source>
        <dbReference type="ARBA" id="ARBA00022723"/>
    </source>
</evidence>
<evidence type="ECO:0000256" key="3">
    <source>
        <dbReference type="ARBA" id="ARBA00019010"/>
    </source>
</evidence>
<evidence type="ECO:0000313" key="11">
    <source>
        <dbReference type="EMBL" id="PIT90843.1"/>
    </source>
</evidence>